<dbReference type="AlphaFoldDB" id="A0A0L0G4P9"/>
<sequence>MSQPVIVQKLTEDLVFGSLPHTGKQTVGDICCGVGHHSVLFALQGFHVTGIDINAIAIQRAQKNKLKAQAAIEAAGGSLAFICGNVLEDRDISATVGKFNILIDSAAYHCFSPVKKSSYVRFLTSLSHMGTRLLFLNLRITDETTGSGPQTCSREEVNETFTQSDWQVDVLEDSVYHHFPMVGEGGPALYALLSYKSKN</sequence>
<keyword evidence="1" id="KW-0489">Methyltransferase</keyword>
<dbReference type="EMBL" id="KQ241792">
    <property type="protein sequence ID" value="KNC84047.1"/>
    <property type="molecule type" value="Genomic_DNA"/>
</dbReference>
<keyword evidence="2" id="KW-0808">Transferase</keyword>
<dbReference type="GO" id="GO:0032259">
    <property type="term" value="P:methylation"/>
    <property type="evidence" value="ECO:0007669"/>
    <property type="project" value="UniProtKB-KW"/>
</dbReference>
<dbReference type="Proteomes" id="UP000054560">
    <property type="component" value="Unassembled WGS sequence"/>
</dbReference>
<dbReference type="InterPro" id="IPR008854">
    <property type="entry name" value="TPMT"/>
</dbReference>
<evidence type="ECO:0000313" key="5">
    <source>
        <dbReference type="Proteomes" id="UP000054560"/>
    </source>
</evidence>
<gene>
    <name evidence="4" type="ORF">SARC_03733</name>
</gene>
<evidence type="ECO:0008006" key="6">
    <source>
        <dbReference type="Google" id="ProtNLM"/>
    </source>
</evidence>
<reference evidence="4 5" key="1">
    <citation type="submission" date="2011-02" db="EMBL/GenBank/DDBJ databases">
        <title>The Genome Sequence of Sphaeroforma arctica JP610.</title>
        <authorList>
            <consortium name="The Broad Institute Genome Sequencing Platform"/>
            <person name="Russ C."/>
            <person name="Cuomo C."/>
            <person name="Young S.K."/>
            <person name="Zeng Q."/>
            <person name="Gargeya S."/>
            <person name="Alvarado L."/>
            <person name="Berlin A."/>
            <person name="Chapman S.B."/>
            <person name="Chen Z."/>
            <person name="Freedman E."/>
            <person name="Gellesch M."/>
            <person name="Goldberg J."/>
            <person name="Griggs A."/>
            <person name="Gujja S."/>
            <person name="Heilman E."/>
            <person name="Heiman D."/>
            <person name="Howarth C."/>
            <person name="Mehta T."/>
            <person name="Neiman D."/>
            <person name="Pearson M."/>
            <person name="Roberts A."/>
            <person name="Saif S."/>
            <person name="Shea T."/>
            <person name="Shenoy N."/>
            <person name="Sisk P."/>
            <person name="Stolte C."/>
            <person name="Sykes S."/>
            <person name="White J."/>
            <person name="Yandava C."/>
            <person name="Burger G."/>
            <person name="Gray M.W."/>
            <person name="Holland P.W.H."/>
            <person name="King N."/>
            <person name="Lang F.B.F."/>
            <person name="Roger A.J."/>
            <person name="Ruiz-Trillo I."/>
            <person name="Haas B."/>
            <person name="Nusbaum C."/>
            <person name="Birren B."/>
        </authorList>
    </citation>
    <scope>NUCLEOTIDE SEQUENCE [LARGE SCALE GENOMIC DNA]</scope>
    <source>
        <strain evidence="4 5">JP610</strain>
    </source>
</reference>
<protein>
    <recommendedName>
        <fullName evidence="6">Methyltransferase domain-containing protein</fullName>
    </recommendedName>
</protein>
<dbReference type="SUPFAM" id="SSF53335">
    <property type="entry name" value="S-adenosyl-L-methionine-dependent methyltransferases"/>
    <property type="match status" value="1"/>
</dbReference>
<keyword evidence="5" id="KW-1185">Reference proteome</keyword>
<proteinExistence type="predicted"/>
<dbReference type="InterPro" id="IPR029063">
    <property type="entry name" value="SAM-dependent_MTases_sf"/>
</dbReference>
<dbReference type="GeneID" id="25904237"/>
<name>A0A0L0G4P9_9EUKA</name>
<dbReference type="Gene3D" id="3.40.50.150">
    <property type="entry name" value="Vaccinia Virus protein VP39"/>
    <property type="match status" value="1"/>
</dbReference>
<keyword evidence="3" id="KW-0949">S-adenosyl-L-methionine</keyword>
<organism evidence="4 5">
    <name type="scientific">Sphaeroforma arctica JP610</name>
    <dbReference type="NCBI Taxonomy" id="667725"/>
    <lineage>
        <taxon>Eukaryota</taxon>
        <taxon>Ichthyosporea</taxon>
        <taxon>Ichthyophonida</taxon>
        <taxon>Sphaeroforma</taxon>
    </lineage>
</organism>
<dbReference type="CDD" id="cd02440">
    <property type="entry name" value="AdoMet_MTases"/>
    <property type="match status" value="1"/>
</dbReference>
<dbReference type="GO" id="GO:0008757">
    <property type="term" value="F:S-adenosylmethionine-dependent methyltransferase activity"/>
    <property type="evidence" value="ECO:0007669"/>
    <property type="project" value="InterPro"/>
</dbReference>
<evidence type="ECO:0000256" key="2">
    <source>
        <dbReference type="ARBA" id="ARBA00022679"/>
    </source>
</evidence>
<dbReference type="OrthoDB" id="540004at2759"/>
<evidence type="ECO:0000256" key="3">
    <source>
        <dbReference type="ARBA" id="ARBA00022691"/>
    </source>
</evidence>
<dbReference type="RefSeq" id="XP_014157949.1">
    <property type="nucleotide sequence ID" value="XM_014302474.1"/>
</dbReference>
<evidence type="ECO:0000256" key="1">
    <source>
        <dbReference type="ARBA" id="ARBA00022603"/>
    </source>
</evidence>
<accession>A0A0L0G4P9</accession>
<dbReference type="Pfam" id="PF05724">
    <property type="entry name" value="TPMT"/>
    <property type="match status" value="1"/>
</dbReference>
<evidence type="ECO:0000313" key="4">
    <source>
        <dbReference type="EMBL" id="KNC84047.1"/>
    </source>
</evidence>